<dbReference type="Proteomes" id="UP000824540">
    <property type="component" value="Unassembled WGS sequence"/>
</dbReference>
<dbReference type="EMBL" id="JAFBMS010000155">
    <property type="protein sequence ID" value="KAG9334264.1"/>
    <property type="molecule type" value="Genomic_DNA"/>
</dbReference>
<keyword evidence="7" id="KW-0966">Cell projection</keyword>
<evidence type="ECO:0000256" key="2">
    <source>
        <dbReference type="ARBA" id="ARBA00004430"/>
    </source>
</evidence>
<dbReference type="AlphaFoldDB" id="A0A8T2N2F4"/>
<gene>
    <name evidence="8" type="ORF">JZ751_008352</name>
</gene>
<organism evidence="8 9">
    <name type="scientific">Albula glossodonta</name>
    <name type="common">roundjaw bonefish</name>
    <dbReference type="NCBI Taxonomy" id="121402"/>
    <lineage>
        <taxon>Eukaryota</taxon>
        <taxon>Metazoa</taxon>
        <taxon>Chordata</taxon>
        <taxon>Craniata</taxon>
        <taxon>Vertebrata</taxon>
        <taxon>Euteleostomi</taxon>
        <taxon>Actinopterygii</taxon>
        <taxon>Neopterygii</taxon>
        <taxon>Teleostei</taxon>
        <taxon>Albuliformes</taxon>
        <taxon>Albulidae</taxon>
        <taxon>Albula</taxon>
    </lineage>
</organism>
<dbReference type="Pfam" id="PF14926">
    <property type="entry name" value="CFAP300"/>
    <property type="match status" value="1"/>
</dbReference>
<comment type="function">
    <text evidence="1">Cilium- and flagellum-specific protein that plays a role in axonemal structure organization and motility. May play a role in outer and inner dynein arm assembly.</text>
</comment>
<protein>
    <recommendedName>
        <fullName evidence="4">Cilia- and flagella-associated protein 300</fullName>
    </recommendedName>
</protein>
<keyword evidence="6" id="KW-0206">Cytoskeleton</keyword>
<proteinExistence type="inferred from homology"/>
<evidence type="ECO:0000313" key="8">
    <source>
        <dbReference type="EMBL" id="KAG9334264.1"/>
    </source>
</evidence>
<dbReference type="InterPro" id="IPR029416">
    <property type="entry name" value="CFAP300"/>
</dbReference>
<evidence type="ECO:0000256" key="4">
    <source>
        <dbReference type="ARBA" id="ARBA00022174"/>
    </source>
</evidence>
<keyword evidence="5" id="KW-0963">Cytoplasm</keyword>
<evidence type="ECO:0000256" key="6">
    <source>
        <dbReference type="ARBA" id="ARBA00023212"/>
    </source>
</evidence>
<name>A0A8T2N2F4_9TELE</name>
<evidence type="ECO:0000313" key="9">
    <source>
        <dbReference type="Proteomes" id="UP000824540"/>
    </source>
</evidence>
<evidence type="ECO:0000256" key="1">
    <source>
        <dbReference type="ARBA" id="ARBA00002404"/>
    </source>
</evidence>
<dbReference type="PANTHER" id="PTHR31078">
    <property type="entry name" value="CILIA- AND FLAGELLA-ASSOCIATED PROTEIN 300"/>
    <property type="match status" value="1"/>
</dbReference>
<keyword evidence="9" id="KW-1185">Reference proteome</keyword>
<comment type="caution">
    <text evidence="8">The sequence shown here is derived from an EMBL/GenBank/DDBJ whole genome shotgun (WGS) entry which is preliminary data.</text>
</comment>
<evidence type="ECO:0000256" key="3">
    <source>
        <dbReference type="ARBA" id="ARBA00009205"/>
    </source>
</evidence>
<accession>A0A8T2N2F4</accession>
<sequence>MLLIEDSESYDVISRENRQEFLFRLFQHICLGGELVQKDPETKQVMVVSTVLKVKAYEQSFAYLLTDPFKRHVYVLYHSYGVGIFTLA</sequence>
<reference evidence="8" key="1">
    <citation type="thesis" date="2021" institute="BYU ScholarsArchive" country="Provo, UT, USA">
        <title>Applications of and Algorithms for Genome Assembly and Genomic Analyses with an Emphasis on Marine Teleosts.</title>
        <authorList>
            <person name="Pickett B.D."/>
        </authorList>
    </citation>
    <scope>NUCLEOTIDE SEQUENCE</scope>
    <source>
        <strain evidence="8">HI-2016</strain>
    </source>
</reference>
<comment type="similarity">
    <text evidence="3">Belongs to the CFAP300 family.</text>
</comment>
<feature type="non-terminal residue" evidence="8">
    <location>
        <position position="1"/>
    </location>
</feature>
<comment type="subcellular location">
    <subcellularLocation>
        <location evidence="2">Cytoplasm</location>
        <location evidence="2">Cytoskeleton</location>
        <location evidence="2">Cilium axoneme</location>
    </subcellularLocation>
</comment>
<dbReference type="OrthoDB" id="10259249at2759"/>
<evidence type="ECO:0000256" key="7">
    <source>
        <dbReference type="ARBA" id="ARBA00023273"/>
    </source>
</evidence>
<evidence type="ECO:0000256" key="5">
    <source>
        <dbReference type="ARBA" id="ARBA00022490"/>
    </source>
</evidence>
<dbReference type="PANTHER" id="PTHR31078:SF1">
    <property type="entry name" value="CILIA- AND FLAGELLA-ASSOCIATED PROTEIN 300"/>
    <property type="match status" value="1"/>
</dbReference>
<dbReference type="GO" id="GO:0005930">
    <property type="term" value="C:axoneme"/>
    <property type="evidence" value="ECO:0007669"/>
    <property type="project" value="UniProtKB-SubCell"/>
</dbReference>